<proteinExistence type="predicted"/>
<evidence type="ECO:0000256" key="1">
    <source>
        <dbReference type="SAM" id="MobiDB-lite"/>
    </source>
</evidence>
<protein>
    <recommendedName>
        <fullName evidence="4">Guanylate cyclase domain-containing protein</fullName>
    </recommendedName>
</protein>
<evidence type="ECO:0008006" key="4">
    <source>
        <dbReference type="Google" id="ProtNLM"/>
    </source>
</evidence>
<evidence type="ECO:0000313" key="3">
    <source>
        <dbReference type="Proteomes" id="UP000199028"/>
    </source>
</evidence>
<dbReference type="AlphaFoldDB" id="A0A1H9M3L2"/>
<accession>A0A1H9M3L2</accession>
<feature type="compositionally biased region" description="Basic and acidic residues" evidence="1">
    <location>
        <begin position="236"/>
        <end position="249"/>
    </location>
</feature>
<gene>
    <name evidence="2" type="ORF">SAMN05216195_104202</name>
</gene>
<reference evidence="3" key="1">
    <citation type="submission" date="2016-10" db="EMBL/GenBank/DDBJ databases">
        <authorList>
            <person name="Varghese N."/>
            <person name="Submissions S."/>
        </authorList>
    </citation>
    <scope>NUCLEOTIDE SEQUENCE [LARGE SCALE GENOMIC DNA]</scope>
    <source>
        <strain evidence="3">CGMCC 4.578</strain>
    </source>
</reference>
<feature type="compositionally biased region" description="Polar residues" evidence="1">
    <location>
        <begin position="282"/>
        <end position="293"/>
    </location>
</feature>
<name>A0A1H9M3L2_9PSEU</name>
<dbReference type="EMBL" id="FOFT01000004">
    <property type="protein sequence ID" value="SER18234.1"/>
    <property type="molecule type" value="Genomic_DNA"/>
</dbReference>
<evidence type="ECO:0000313" key="2">
    <source>
        <dbReference type="EMBL" id="SER18234.1"/>
    </source>
</evidence>
<sequence>MVFGAQHGRRWADTVIGMTEPVEELPPYRAVLVVDMENYSGHTAAQQREFTEIIPELLHRAFERAGRADVWEERRFPDSTGDGYAVGFRPESLPLLIGPFLNALQTELAYYDRILRSGDRKSRLRLRAAITVGPLYESDSPRLGDGCGDSRVAAHRLVDAAEVRRLLELSDPDITFVAAIISDRVHEDVVLGGHATKASSDYVRTSVSVKQFCGDAYLHVPKPSGDLLSRGFSQEDEVKGSEEKDEKRVQGIHNEFSGNNSGHVVQAGSIGHLTQDHRDQSNRISVRGNSNTVAGRDVRGRRS</sequence>
<feature type="region of interest" description="Disordered" evidence="1">
    <location>
        <begin position="226"/>
        <end position="303"/>
    </location>
</feature>
<organism evidence="2 3">
    <name type="scientific">Lentzea flaviverrucosa</name>
    <dbReference type="NCBI Taxonomy" id="200379"/>
    <lineage>
        <taxon>Bacteria</taxon>
        <taxon>Bacillati</taxon>
        <taxon>Actinomycetota</taxon>
        <taxon>Actinomycetes</taxon>
        <taxon>Pseudonocardiales</taxon>
        <taxon>Pseudonocardiaceae</taxon>
        <taxon>Lentzea</taxon>
    </lineage>
</organism>
<keyword evidence="3" id="KW-1185">Reference proteome</keyword>
<dbReference type="Proteomes" id="UP000199028">
    <property type="component" value="Unassembled WGS sequence"/>
</dbReference>